<feature type="domain" description="Methyltransferase FkbM" evidence="1">
    <location>
        <begin position="100"/>
        <end position="244"/>
    </location>
</feature>
<dbReference type="NCBIfam" id="TIGR01444">
    <property type="entry name" value="fkbM_fam"/>
    <property type="match status" value="1"/>
</dbReference>
<name>A0A1G2G093_9BACT</name>
<protein>
    <recommendedName>
        <fullName evidence="1">Methyltransferase FkbM domain-containing protein</fullName>
    </recommendedName>
</protein>
<dbReference type="EMBL" id="MHNI01000003">
    <property type="protein sequence ID" value="OGZ43753.1"/>
    <property type="molecule type" value="Genomic_DNA"/>
</dbReference>
<dbReference type="SUPFAM" id="SSF53335">
    <property type="entry name" value="S-adenosyl-L-methionine-dependent methyltransferases"/>
    <property type="match status" value="1"/>
</dbReference>
<reference evidence="2 3" key="1">
    <citation type="journal article" date="2016" name="Nat. Commun.">
        <title>Thousands of microbial genomes shed light on interconnected biogeochemical processes in an aquifer system.</title>
        <authorList>
            <person name="Anantharaman K."/>
            <person name="Brown C.T."/>
            <person name="Hug L.A."/>
            <person name="Sharon I."/>
            <person name="Castelle C.J."/>
            <person name="Probst A.J."/>
            <person name="Thomas B.C."/>
            <person name="Singh A."/>
            <person name="Wilkins M.J."/>
            <person name="Karaoz U."/>
            <person name="Brodie E.L."/>
            <person name="Williams K.H."/>
            <person name="Hubbard S.S."/>
            <person name="Banfield J.F."/>
        </authorList>
    </citation>
    <scope>NUCLEOTIDE SEQUENCE [LARGE SCALE GENOMIC DNA]</scope>
</reference>
<accession>A0A1G2G093</accession>
<dbReference type="InterPro" id="IPR006342">
    <property type="entry name" value="FkbM_mtfrase"/>
</dbReference>
<evidence type="ECO:0000259" key="1">
    <source>
        <dbReference type="Pfam" id="PF05050"/>
    </source>
</evidence>
<evidence type="ECO:0000313" key="3">
    <source>
        <dbReference type="Proteomes" id="UP000176700"/>
    </source>
</evidence>
<dbReference type="AlphaFoldDB" id="A0A1G2G093"/>
<proteinExistence type="predicted"/>
<dbReference type="InterPro" id="IPR052514">
    <property type="entry name" value="SAM-dependent_MTase"/>
</dbReference>
<evidence type="ECO:0000313" key="2">
    <source>
        <dbReference type="EMBL" id="OGZ43753.1"/>
    </source>
</evidence>
<comment type="caution">
    <text evidence="2">The sequence shown here is derived from an EMBL/GenBank/DDBJ whole genome shotgun (WGS) entry which is preliminary data.</text>
</comment>
<gene>
    <name evidence="2" type="ORF">A2W41_04660</name>
</gene>
<dbReference type="PANTHER" id="PTHR34203">
    <property type="entry name" value="METHYLTRANSFERASE, FKBM FAMILY PROTEIN"/>
    <property type="match status" value="1"/>
</dbReference>
<dbReference type="PANTHER" id="PTHR34203:SF15">
    <property type="entry name" value="SLL1173 PROTEIN"/>
    <property type="match status" value="1"/>
</dbReference>
<dbReference type="Pfam" id="PF05050">
    <property type="entry name" value="Methyltransf_21"/>
    <property type="match status" value="1"/>
</dbReference>
<dbReference type="Proteomes" id="UP000176700">
    <property type="component" value="Unassembled WGS sequence"/>
</dbReference>
<dbReference type="CDD" id="cd02440">
    <property type="entry name" value="AdoMet_MTases"/>
    <property type="match status" value="1"/>
</dbReference>
<dbReference type="Gene3D" id="3.40.50.150">
    <property type="entry name" value="Vaccinia Virus protein VP39"/>
    <property type="match status" value="1"/>
</dbReference>
<sequence>MSFVFNVIVKIEKGTQGNPARQYLGRFIRFIFPKFWFSTFLMRLIEEWRRTISVTVQGKSMYVNLKDKGVSLSLYRDHIWEPYETSLLLKLLKQKMTFVDIGANIGYYTVLASDAVGPQGRVFAFEPDPVNLDLLRKNIRINHCSNIIIEPRAVSDKSGHGQLYLSKIYFGDHRIYKSHDNEIYNLGVERSTISIGEVALDEYYDINPKGIDVVKMDIQGAEYKALQGMKETLKKNKDIIMVSEFWPHGLFQAGANPNTFLQELVDLGFMIYDFAILCKIPVSPKVVLTRLKGTEHTDLLFIRRILNV</sequence>
<dbReference type="InterPro" id="IPR029063">
    <property type="entry name" value="SAM-dependent_MTases_sf"/>
</dbReference>
<organism evidence="2 3">
    <name type="scientific">Candidatus Ryanbacteria bacterium RIFCSPHIGHO2_01_45_13</name>
    <dbReference type="NCBI Taxonomy" id="1802112"/>
    <lineage>
        <taxon>Bacteria</taxon>
        <taxon>Candidatus Ryaniibacteriota</taxon>
    </lineage>
</organism>